<dbReference type="Proteomes" id="UP000037460">
    <property type="component" value="Unassembled WGS sequence"/>
</dbReference>
<evidence type="ECO:0000313" key="2">
    <source>
        <dbReference type="Proteomes" id="UP000037460"/>
    </source>
</evidence>
<name>A0A0M0LRL9_9EUKA</name>
<evidence type="ECO:0000313" key="1">
    <source>
        <dbReference type="EMBL" id="KOO53388.1"/>
    </source>
</evidence>
<accession>A0A0M0LRL9</accession>
<evidence type="ECO:0008006" key="3">
    <source>
        <dbReference type="Google" id="ProtNLM"/>
    </source>
</evidence>
<protein>
    <recommendedName>
        <fullName evidence="3">CCHC-type domain-containing protein</fullName>
    </recommendedName>
</protein>
<organism evidence="1 2">
    <name type="scientific">Chrysochromulina tobinii</name>
    <dbReference type="NCBI Taxonomy" id="1460289"/>
    <lineage>
        <taxon>Eukaryota</taxon>
        <taxon>Haptista</taxon>
        <taxon>Haptophyta</taxon>
        <taxon>Prymnesiophyceae</taxon>
        <taxon>Prymnesiales</taxon>
        <taxon>Chrysochromulinaceae</taxon>
        <taxon>Chrysochromulina</taxon>
    </lineage>
</organism>
<keyword evidence="2" id="KW-1185">Reference proteome</keyword>
<comment type="caution">
    <text evidence="1">The sequence shown here is derived from an EMBL/GenBank/DDBJ whole genome shotgun (WGS) entry which is preliminary data.</text>
</comment>
<feature type="non-terminal residue" evidence="1">
    <location>
        <position position="412"/>
    </location>
</feature>
<gene>
    <name evidence="1" type="ORF">Ctob_016313</name>
</gene>
<dbReference type="EMBL" id="JWZX01000252">
    <property type="protein sequence ID" value="KOO53388.1"/>
    <property type="molecule type" value="Genomic_DNA"/>
</dbReference>
<sequence length="412" mass="44691">MFHNGPDAYDWIMQQVIKPPSTGDLQDMTIEFWLIEIITDVGISVNSIADSIKMLRVVNAEFPLARRFTDDQLSEKLLSMVEHGSRMFALEAKKELDAVEGVPGTPGVRQFQLPAPAAGGPRPRDLNSIIVFWQGQWESAVKSKALPVAAATGQAGKLARSATDGDGGDEFSVEMCYDADDTPSIEMLCDCCGGAGHKRAVCPSPKKHRSHMYLVALHTNAAKRKDDNALTKYGANVGGRRPPPRGQKAPFKAMPRRYSATMPFRRFEPGTPRPTQGQLQAARELLERELLETDEVDAERADAMTETELVVTDAARATTQQPVPSASRTKSESQVLRADTLENTAVISCLNSVRDPSTTTVKDAGGRAAPSASLLALKNREIAMPSVFSSVDFYSEFGSSATEVALPTPQPT</sequence>
<proteinExistence type="predicted"/>
<dbReference type="AlphaFoldDB" id="A0A0M0LRL9"/>
<reference evidence="2" key="1">
    <citation type="journal article" date="2015" name="PLoS Genet.">
        <title>Genome Sequence and Transcriptome Analyses of Chrysochromulina tobin: Metabolic Tools for Enhanced Algal Fitness in the Prominent Order Prymnesiales (Haptophyceae).</title>
        <authorList>
            <person name="Hovde B.T."/>
            <person name="Deodato C.R."/>
            <person name="Hunsperger H.M."/>
            <person name="Ryken S.A."/>
            <person name="Yost W."/>
            <person name="Jha R.K."/>
            <person name="Patterson J."/>
            <person name="Monnat R.J. Jr."/>
            <person name="Barlow S.B."/>
            <person name="Starkenburg S.R."/>
            <person name="Cattolico R.A."/>
        </authorList>
    </citation>
    <scope>NUCLEOTIDE SEQUENCE</scope>
    <source>
        <strain evidence="2">CCMP291</strain>
    </source>
</reference>